<sequence length="874" mass="95225">MGNVAEDGGCNAKSGNPFGPFWDSEGVNFVSSEFFGPLSFDAHRSSVVAGWKSRYPSEQWPGKGNKFLISLQSFENSWFFRVEAIRPGGFFEGPNGTSYLKESCKEPGVAGACHFRVWIACDQSVSSQEVEAVVLFFGATSSAVLAFVGAPASFPVQEENVELHKYVKWNERMRKAAEEFVRENLPRGAYVGVHLRNGVDWERACEHLQEEASLPSLFSSPQCVGYHGEKGTLTREMCLPSTEAIVKAVKKAVKRVKAKSVFVATDNDPLVSALSRALAKSGNGGGVTVVTSRDVKTSLSPLEAPQLDLVVLAKANEFVGNCVSSFSAFVKRERDAAGFPSSWIAFPPGNSKKTSQHKANDELSSCIINAAQVVRFECFLVLGIFSLYSGLKCRLNIFSGILAKETRAPGRESAGHRQWVNMVLNKECAGRTENTSRTLSSGEETSLASDSVIASTSSDLVGDLAYGQLVILGYNGSLPSGERRRRKSKFTLSRRPVANGLKKSRSTLVTLSTPNVVDLPAVADRATHSISYTLSRTQAVVVEYVRDDKTDLFQVGRSSEKPIDFVVMDTAGAPPPTQGSSAGQSTISRFACRLLVTRRDAGDNQEKPVQARVFAAGFNSESNIFLGEKATKWQENSDMDGLTTNGVLLMHPDGEFVGGNAKAGKWREVSVGGNIFSLREARSSSRRGEEQQDEANVLTDGSLIDLCGATLLWRSSEGLRQSPTRRHVERMIEIINAGKPQCPVGLNTLVLPRHNSNTPNQLMYVYLQCGHVQGQHDWGVVAGANERQCPMCFVVGAVTKLEMGLEPAFYVDFEPPTHAFNPCGHMASEKTVKYWAFVPFPHGPSGYRAMCPFCAVSLEGYPGFTKLIFQDNID</sequence>
<feature type="domain" description="Pellino FHA" evidence="9">
    <location>
        <begin position="463"/>
        <end position="731"/>
    </location>
</feature>
<keyword evidence="6" id="KW-0119">Carbohydrate metabolism</keyword>
<dbReference type="EMBL" id="CAJPEX010000397">
    <property type="protein sequence ID" value="CAG0915484.1"/>
    <property type="molecule type" value="Genomic_DNA"/>
</dbReference>
<proteinExistence type="inferred from homology"/>
<evidence type="ECO:0000313" key="11">
    <source>
        <dbReference type="EMBL" id="CAD7275332.1"/>
    </source>
</evidence>
<dbReference type="Pfam" id="PF10250">
    <property type="entry name" value="O-FucT"/>
    <property type="match status" value="1"/>
</dbReference>
<dbReference type="GO" id="GO:0006004">
    <property type="term" value="P:fucose metabolic process"/>
    <property type="evidence" value="ECO:0007669"/>
    <property type="project" value="UniProtKB-KW"/>
</dbReference>
<keyword evidence="12" id="KW-1185">Reference proteome</keyword>
<evidence type="ECO:0000313" key="12">
    <source>
        <dbReference type="Proteomes" id="UP000678499"/>
    </source>
</evidence>
<evidence type="ECO:0000259" key="10">
    <source>
        <dbReference type="Pfam" id="PF20723"/>
    </source>
</evidence>
<dbReference type="AlphaFoldDB" id="A0A7R9BHT3"/>
<dbReference type="GO" id="GO:0046922">
    <property type="term" value="F:peptide-O-fucosyltransferase activity"/>
    <property type="evidence" value="ECO:0007669"/>
    <property type="project" value="UniProtKB-EC"/>
</dbReference>
<dbReference type="EC" id="2.4.1.221" evidence="2"/>
<evidence type="ECO:0000256" key="7">
    <source>
        <dbReference type="ARBA" id="ARBA00047273"/>
    </source>
</evidence>
<evidence type="ECO:0000259" key="9">
    <source>
        <dbReference type="Pfam" id="PF04710"/>
    </source>
</evidence>
<evidence type="ECO:0000256" key="5">
    <source>
        <dbReference type="ARBA" id="ARBA00023253"/>
    </source>
</evidence>
<comment type="catalytic activity">
    <reaction evidence="8">
        <text>L-seryl-[protein] + GDP-beta-L-fucose = 3-O-(alpha-L-fucosyl)-L-seryl-[protein] + GDP + H(+)</text>
        <dbReference type="Rhea" id="RHEA:63644"/>
        <dbReference type="Rhea" id="RHEA-COMP:9863"/>
        <dbReference type="Rhea" id="RHEA-COMP:17914"/>
        <dbReference type="ChEBI" id="CHEBI:15378"/>
        <dbReference type="ChEBI" id="CHEBI:29999"/>
        <dbReference type="ChEBI" id="CHEBI:57273"/>
        <dbReference type="ChEBI" id="CHEBI:58189"/>
        <dbReference type="ChEBI" id="CHEBI:189632"/>
        <dbReference type="EC" id="2.4.1.221"/>
    </reaction>
    <physiologicalReaction direction="left-to-right" evidence="8">
        <dbReference type="Rhea" id="RHEA:63645"/>
    </physiologicalReaction>
</comment>
<dbReference type="InterPro" id="IPR019378">
    <property type="entry name" value="GDP-Fuc_O-FucTrfase"/>
</dbReference>
<dbReference type="EMBL" id="OA882434">
    <property type="protein sequence ID" value="CAD7275332.1"/>
    <property type="molecule type" value="Genomic_DNA"/>
</dbReference>
<dbReference type="InterPro" id="IPR006800">
    <property type="entry name" value="Pellino_fam"/>
</dbReference>
<dbReference type="Pfam" id="PF20723">
    <property type="entry name" value="Pellino_RING"/>
    <property type="match status" value="1"/>
</dbReference>
<keyword evidence="3" id="KW-0597">Phosphoprotein</keyword>
<dbReference type="Pfam" id="PF04710">
    <property type="entry name" value="Pellino_FHA"/>
    <property type="match status" value="1"/>
</dbReference>
<dbReference type="GO" id="GO:0008592">
    <property type="term" value="P:regulation of Toll signaling pathway"/>
    <property type="evidence" value="ECO:0007669"/>
    <property type="project" value="InterPro"/>
</dbReference>
<accession>A0A7R9BHT3</accession>
<dbReference type="GO" id="GO:0061630">
    <property type="term" value="F:ubiquitin protein ligase activity"/>
    <property type="evidence" value="ECO:0007669"/>
    <property type="project" value="InterPro"/>
</dbReference>
<protein>
    <recommendedName>
        <fullName evidence="2">peptide-O-fucosyltransferase</fullName>
        <ecNumber evidence="2">2.4.1.221</ecNumber>
    </recommendedName>
</protein>
<dbReference type="Gene3D" id="3.40.50.11350">
    <property type="match status" value="1"/>
</dbReference>
<comment type="similarity">
    <text evidence="1">Belongs to the pellino family.</text>
</comment>
<gene>
    <name evidence="11" type="ORF">NMOB1V02_LOCUS3130</name>
</gene>
<evidence type="ECO:0000256" key="3">
    <source>
        <dbReference type="ARBA" id="ARBA00022553"/>
    </source>
</evidence>
<dbReference type="InterPro" id="IPR048335">
    <property type="entry name" value="Pellino_RING"/>
</dbReference>
<dbReference type="PANTHER" id="PTHR12098:SF2">
    <property type="entry name" value="PROTEIN PELLINO"/>
    <property type="match status" value="1"/>
</dbReference>
<evidence type="ECO:0000256" key="6">
    <source>
        <dbReference type="ARBA" id="ARBA00023277"/>
    </source>
</evidence>
<evidence type="ECO:0000256" key="8">
    <source>
        <dbReference type="ARBA" id="ARBA00048647"/>
    </source>
</evidence>
<reference evidence="11" key="1">
    <citation type="submission" date="2020-11" db="EMBL/GenBank/DDBJ databases">
        <authorList>
            <person name="Tran Van P."/>
        </authorList>
    </citation>
    <scope>NUCLEOTIDE SEQUENCE</scope>
</reference>
<dbReference type="PANTHER" id="PTHR12098">
    <property type="entry name" value="E3 UBIQUITIN-PROTEIN LIGASE PELLINO-RELATED"/>
    <property type="match status" value="1"/>
</dbReference>
<evidence type="ECO:0000256" key="2">
    <source>
        <dbReference type="ARBA" id="ARBA00012196"/>
    </source>
</evidence>
<comment type="catalytic activity">
    <reaction evidence="7">
        <text>L-threonyl-[protein] + GDP-beta-L-fucose = 3-O-(alpha-L-fucosyl)-L-threonyl-[protein] + GDP + H(+)</text>
        <dbReference type="Rhea" id="RHEA:70491"/>
        <dbReference type="Rhea" id="RHEA-COMP:11060"/>
        <dbReference type="Rhea" id="RHEA-COMP:17915"/>
        <dbReference type="ChEBI" id="CHEBI:15378"/>
        <dbReference type="ChEBI" id="CHEBI:30013"/>
        <dbReference type="ChEBI" id="CHEBI:57273"/>
        <dbReference type="ChEBI" id="CHEBI:58189"/>
        <dbReference type="ChEBI" id="CHEBI:189631"/>
        <dbReference type="EC" id="2.4.1.221"/>
    </reaction>
    <physiologicalReaction direction="left-to-right" evidence="7">
        <dbReference type="Rhea" id="RHEA:70492"/>
    </physiologicalReaction>
</comment>
<dbReference type="InterPro" id="IPR048334">
    <property type="entry name" value="Pellino_FHA"/>
</dbReference>
<name>A0A7R9BHT3_9CRUS</name>
<dbReference type="Gene3D" id="3.40.50.11340">
    <property type="match status" value="2"/>
</dbReference>
<dbReference type="OrthoDB" id="8801906at2759"/>
<evidence type="ECO:0000256" key="1">
    <source>
        <dbReference type="ARBA" id="ARBA00005639"/>
    </source>
</evidence>
<keyword evidence="5" id="KW-0294">Fucose metabolism</keyword>
<dbReference type="GO" id="GO:0000209">
    <property type="term" value="P:protein polyubiquitination"/>
    <property type="evidence" value="ECO:0007669"/>
    <property type="project" value="InterPro"/>
</dbReference>
<evidence type="ECO:0000256" key="4">
    <source>
        <dbReference type="ARBA" id="ARBA00022679"/>
    </source>
</evidence>
<dbReference type="Proteomes" id="UP000678499">
    <property type="component" value="Unassembled WGS sequence"/>
</dbReference>
<feature type="domain" description="Pellino RING" evidence="10">
    <location>
        <begin position="735"/>
        <end position="874"/>
    </location>
</feature>
<organism evidence="11">
    <name type="scientific">Notodromas monacha</name>
    <dbReference type="NCBI Taxonomy" id="399045"/>
    <lineage>
        <taxon>Eukaryota</taxon>
        <taxon>Metazoa</taxon>
        <taxon>Ecdysozoa</taxon>
        <taxon>Arthropoda</taxon>
        <taxon>Crustacea</taxon>
        <taxon>Oligostraca</taxon>
        <taxon>Ostracoda</taxon>
        <taxon>Podocopa</taxon>
        <taxon>Podocopida</taxon>
        <taxon>Cypridocopina</taxon>
        <taxon>Cypridoidea</taxon>
        <taxon>Cyprididae</taxon>
        <taxon>Notodromas</taxon>
    </lineage>
</organism>
<keyword evidence="4" id="KW-0808">Transferase</keyword>